<name>A0ABV8PUF0_9BACT</name>
<comment type="caution">
    <text evidence="1">The sequence shown here is derived from an EMBL/GenBank/DDBJ whole genome shotgun (WGS) entry which is preliminary data.</text>
</comment>
<organism evidence="1 2">
    <name type="scientific">Parasediminibacterium paludis</name>
    <dbReference type="NCBI Taxonomy" id="908966"/>
    <lineage>
        <taxon>Bacteria</taxon>
        <taxon>Pseudomonadati</taxon>
        <taxon>Bacteroidota</taxon>
        <taxon>Chitinophagia</taxon>
        <taxon>Chitinophagales</taxon>
        <taxon>Chitinophagaceae</taxon>
        <taxon>Parasediminibacterium</taxon>
    </lineage>
</organism>
<dbReference type="Proteomes" id="UP001595906">
    <property type="component" value="Unassembled WGS sequence"/>
</dbReference>
<gene>
    <name evidence="1" type="ORF">ACFOW1_02625</name>
</gene>
<protein>
    <recommendedName>
        <fullName evidence="3">Addiction module component</fullName>
    </recommendedName>
</protein>
<dbReference type="RefSeq" id="WP_379012152.1">
    <property type="nucleotide sequence ID" value="NZ_JBHSDC010000002.1"/>
</dbReference>
<dbReference type="EMBL" id="JBHSDC010000002">
    <property type="protein sequence ID" value="MFC4230768.1"/>
    <property type="molecule type" value="Genomic_DNA"/>
</dbReference>
<accession>A0ABV8PUF0</accession>
<reference evidence="2" key="1">
    <citation type="journal article" date="2019" name="Int. J. Syst. Evol. Microbiol.">
        <title>The Global Catalogue of Microorganisms (GCM) 10K type strain sequencing project: providing services to taxonomists for standard genome sequencing and annotation.</title>
        <authorList>
            <consortium name="The Broad Institute Genomics Platform"/>
            <consortium name="The Broad Institute Genome Sequencing Center for Infectious Disease"/>
            <person name="Wu L."/>
            <person name="Ma J."/>
        </authorList>
    </citation>
    <scope>NUCLEOTIDE SEQUENCE [LARGE SCALE GENOMIC DNA]</scope>
    <source>
        <strain evidence="2">CECT 8010</strain>
    </source>
</reference>
<evidence type="ECO:0008006" key="3">
    <source>
        <dbReference type="Google" id="ProtNLM"/>
    </source>
</evidence>
<evidence type="ECO:0000313" key="2">
    <source>
        <dbReference type="Proteomes" id="UP001595906"/>
    </source>
</evidence>
<sequence>MTRTLKEEVLQMVASIDDENILSILKTDIEELNQQAKHDWADELSEEEFKELEAQLNEPDTEENCVSWDEYQKLTAKWRK</sequence>
<evidence type="ECO:0000313" key="1">
    <source>
        <dbReference type="EMBL" id="MFC4230768.1"/>
    </source>
</evidence>
<keyword evidence="2" id="KW-1185">Reference proteome</keyword>
<proteinExistence type="predicted"/>